<dbReference type="Proteomes" id="UP001596383">
    <property type="component" value="Unassembled WGS sequence"/>
</dbReference>
<accession>A0ABD5SLZ0</accession>
<gene>
    <name evidence="1" type="ORF">ACFQE6_13750</name>
</gene>
<name>A0ABD5SLZ0_9EURY</name>
<sequence>MSLDPAFVGEDVPIIAEFDGGTTDPDDTGTDGTGDAMITITDNSDGTELQSSVAMTHQSTGTFEYVWDTSTANGAGSYGIEVSAEFGGETKIVQSHIRLR</sequence>
<evidence type="ECO:0000313" key="1">
    <source>
        <dbReference type="EMBL" id="MFC6766013.1"/>
    </source>
</evidence>
<reference evidence="1 2" key="1">
    <citation type="journal article" date="2019" name="Int. J. Syst. Evol. Microbiol.">
        <title>The Global Catalogue of Microorganisms (GCM) 10K type strain sequencing project: providing services to taxonomists for standard genome sequencing and annotation.</title>
        <authorList>
            <consortium name="The Broad Institute Genomics Platform"/>
            <consortium name="The Broad Institute Genome Sequencing Center for Infectious Disease"/>
            <person name="Wu L."/>
            <person name="Ma J."/>
        </authorList>
    </citation>
    <scope>NUCLEOTIDE SEQUENCE [LARGE SCALE GENOMIC DNA]</scope>
    <source>
        <strain evidence="1 2">LMG 29247</strain>
    </source>
</reference>
<comment type="caution">
    <text evidence="1">The sequence shown here is derived from an EMBL/GenBank/DDBJ whole genome shotgun (WGS) entry which is preliminary data.</text>
</comment>
<proteinExistence type="predicted"/>
<dbReference type="EMBL" id="JBHSWV010000210">
    <property type="protein sequence ID" value="MFC6766013.1"/>
    <property type="molecule type" value="Genomic_DNA"/>
</dbReference>
<evidence type="ECO:0008006" key="3">
    <source>
        <dbReference type="Google" id="ProtNLM"/>
    </source>
</evidence>
<protein>
    <recommendedName>
        <fullName evidence="3">FlgD Ig-like domain-containing protein</fullName>
    </recommendedName>
</protein>
<dbReference type="RefSeq" id="WP_273739003.1">
    <property type="nucleotide sequence ID" value="NZ_JAQIVI010000210.1"/>
</dbReference>
<dbReference type="AlphaFoldDB" id="A0ABD5SLZ0"/>
<keyword evidence="2" id="KW-1185">Reference proteome</keyword>
<organism evidence="1 2">
    <name type="scientific">Natrinema soli</name>
    <dbReference type="NCBI Taxonomy" id="1930624"/>
    <lineage>
        <taxon>Archaea</taxon>
        <taxon>Methanobacteriati</taxon>
        <taxon>Methanobacteriota</taxon>
        <taxon>Stenosarchaea group</taxon>
        <taxon>Halobacteria</taxon>
        <taxon>Halobacteriales</taxon>
        <taxon>Natrialbaceae</taxon>
        <taxon>Natrinema</taxon>
    </lineage>
</organism>
<evidence type="ECO:0000313" key="2">
    <source>
        <dbReference type="Proteomes" id="UP001596383"/>
    </source>
</evidence>